<name>K0JV68_SACES</name>
<evidence type="ECO:0000256" key="1">
    <source>
        <dbReference type="ARBA" id="ARBA00023015"/>
    </source>
</evidence>
<dbReference type="PROSITE" id="PS50932">
    <property type="entry name" value="HTH_LACI_2"/>
    <property type="match status" value="1"/>
</dbReference>
<dbReference type="CDD" id="cd06292">
    <property type="entry name" value="PBP1_AglR_RafR-like"/>
    <property type="match status" value="1"/>
</dbReference>
<gene>
    <name evidence="6" type="ordered locus">BN6_13280</name>
</gene>
<feature type="region of interest" description="Disordered" evidence="4">
    <location>
        <begin position="1"/>
        <end position="24"/>
    </location>
</feature>
<evidence type="ECO:0000313" key="6">
    <source>
        <dbReference type="EMBL" id="CCH28654.1"/>
    </source>
</evidence>
<evidence type="ECO:0000256" key="3">
    <source>
        <dbReference type="ARBA" id="ARBA00023163"/>
    </source>
</evidence>
<dbReference type="AlphaFoldDB" id="K0JV68"/>
<dbReference type="PROSITE" id="PS00356">
    <property type="entry name" value="HTH_LACI_1"/>
    <property type="match status" value="1"/>
</dbReference>
<dbReference type="SMART" id="SM00354">
    <property type="entry name" value="HTH_LACI"/>
    <property type="match status" value="1"/>
</dbReference>
<dbReference type="SUPFAM" id="SSF53822">
    <property type="entry name" value="Periplasmic binding protein-like I"/>
    <property type="match status" value="1"/>
</dbReference>
<evidence type="ECO:0000256" key="2">
    <source>
        <dbReference type="ARBA" id="ARBA00023125"/>
    </source>
</evidence>
<dbReference type="InterPro" id="IPR000843">
    <property type="entry name" value="HTH_LacI"/>
</dbReference>
<dbReference type="Pfam" id="PF13377">
    <property type="entry name" value="Peripla_BP_3"/>
    <property type="match status" value="1"/>
</dbReference>
<dbReference type="SUPFAM" id="SSF47413">
    <property type="entry name" value="lambda repressor-like DNA-binding domains"/>
    <property type="match status" value="1"/>
</dbReference>
<evidence type="ECO:0000259" key="5">
    <source>
        <dbReference type="PROSITE" id="PS50932"/>
    </source>
</evidence>
<dbReference type="PANTHER" id="PTHR30146:SF153">
    <property type="entry name" value="LACTOSE OPERON REPRESSOR"/>
    <property type="match status" value="1"/>
</dbReference>
<reference evidence="6 7" key="1">
    <citation type="journal article" date="2012" name="BMC Genomics">
        <title>Complete genome sequence of Saccharothrix espanaensis DSM 44229T and comparison to the other completely sequenced Pseudonocardiaceae.</title>
        <authorList>
            <person name="Strobel T."/>
            <person name="Al-Dilaimi A."/>
            <person name="Blom J."/>
            <person name="Gessner A."/>
            <person name="Kalinowski J."/>
            <person name="Luzhetska M."/>
            <person name="Puhler A."/>
            <person name="Szczepanowski R."/>
            <person name="Bechthold A."/>
            <person name="Ruckert C."/>
        </authorList>
    </citation>
    <scope>NUCLEOTIDE SEQUENCE [LARGE SCALE GENOMIC DNA]</scope>
    <source>
        <strain evidence="7">ATCC 51144 / DSM 44229 / JCM 9112 / NBRC 15066 / NRRL 15764</strain>
    </source>
</reference>
<keyword evidence="1" id="KW-0805">Transcription regulation</keyword>
<protein>
    <submittedName>
        <fullName evidence="6">Transcriptional regulator, LacI family</fullName>
    </submittedName>
</protein>
<feature type="domain" description="HTH lacI-type" evidence="5">
    <location>
        <begin position="29"/>
        <end position="84"/>
    </location>
</feature>
<dbReference type="Gene3D" id="3.40.50.2300">
    <property type="match status" value="2"/>
</dbReference>
<dbReference type="GO" id="GO:0000976">
    <property type="term" value="F:transcription cis-regulatory region binding"/>
    <property type="evidence" value="ECO:0007669"/>
    <property type="project" value="TreeGrafter"/>
</dbReference>
<dbReference type="KEGG" id="sesp:BN6_13280"/>
<accession>K0JV68</accession>
<dbReference type="InterPro" id="IPR010982">
    <property type="entry name" value="Lambda_DNA-bd_dom_sf"/>
</dbReference>
<dbReference type="Gene3D" id="1.10.260.40">
    <property type="entry name" value="lambda repressor-like DNA-binding domains"/>
    <property type="match status" value="1"/>
</dbReference>
<proteinExistence type="predicted"/>
<dbReference type="InterPro" id="IPR046335">
    <property type="entry name" value="LacI/GalR-like_sensor"/>
</dbReference>
<evidence type="ECO:0000256" key="4">
    <source>
        <dbReference type="SAM" id="MobiDB-lite"/>
    </source>
</evidence>
<dbReference type="eggNOG" id="COG1609">
    <property type="taxonomic scope" value="Bacteria"/>
</dbReference>
<dbReference type="STRING" id="1179773.BN6_13280"/>
<dbReference type="Proteomes" id="UP000006281">
    <property type="component" value="Chromosome"/>
</dbReference>
<sequence length="355" mass="37672">MHHRGPDDQGAGGHRRVVPPAVKSPDVTARLSEIATQAGVSEATVSRVVNGKPGVSPATRQVVVAAMDVLGYQRPPRLRRRSAGLIGLITPELTNPIFPAFAQVIEQVLTRDGYTPVLCTQTPGGSTEDQLTEMLVDRGVTGIVFVSGLHADTTTDMDRYVKLAGRGVPFVMVNGHTDRVSAPFVSVDNRAAVRLAVSHLVELGHERIGLAVGPPRFVPTRRMVEAFTALGRPADLVEHSLFTVEGGQAAADALLDRGCTALVCGSDLMAFGAIRAARRRGLHVPRDVSVVGFDDSPLIVFADPPLTTIRQPVDKMGQAAVHALLEEIGGTPAPHAEFVFQPELVVRGSTGATPR</sequence>
<dbReference type="PANTHER" id="PTHR30146">
    <property type="entry name" value="LACI-RELATED TRANSCRIPTIONAL REPRESSOR"/>
    <property type="match status" value="1"/>
</dbReference>
<organism evidence="6 7">
    <name type="scientific">Saccharothrix espanaensis (strain ATCC 51144 / DSM 44229 / JCM 9112 / NBRC 15066 / NRRL 15764)</name>
    <dbReference type="NCBI Taxonomy" id="1179773"/>
    <lineage>
        <taxon>Bacteria</taxon>
        <taxon>Bacillati</taxon>
        <taxon>Actinomycetota</taxon>
        <taxon>Actinomycetes</taxon>
        <taxon>Pseudonocardiales</taxon>
        <taxon>Pseudonocardiaceae</taxon>
        <taxon>Saccharothrix</taxon>
    </lineage>
</organism>
<keyword evidence="7" id="KW-1185">Reference proteome</keyword>
<dbReference type="CDD" id="cd01392">
    <property type="entry name" value="HTH_LacI"/>
    <property type="match status" value="1"/>
</dbReference>
<dbReference type="EMBL" id="HE804045">
    <property type="protein sequence ID" value="CCH28654.1"/>
    <property type="molecule type" value="Genomic_DNA"/>
</dbReference>
<evidence type="ECO:0000313" key="7">
    <source>
        <dbReference type="Proteomes" id="UP000006281"/>
    </source>
</evidence>
<keyword evidence="2" id="KW-0238">DNA-binding</keyword>
<dbReference type="GO" id="GO:0003700">
    <property type="term" value="F:DNA-binding transcription factor activity"/>
    <property type="evidence" value="ECO:0007669"/>
    <property type="project" value="TreeGrafter"/>
</dbReference>
<dbReference type="PATRIC" id="fig|1179773.3.peg.1336"/>
<dbReference type="InterPro" id="IPR028082">
    <property type="entry name" value="Peripla_BP_I"/>
</dbReference>
<keyword evidence="3" id="KW-0804">Transcription</keyword>
<dbReference type="HOGENOM" id="CLU_037628_6_4_11"/>
<dbReference type="Pfam" id="PF00356">
    <property type="entry name" value="LacI"/>
    <property type="match status" value="1"/>
</dbReference>